<accession>A0A1H7XS45</accession>
<dbReference type="EMBL" id="FOAF01000011">
    <property type="protein sequence ID" value="SEM36610.1"/>
    <property type="molecule type" value="Genomic_DNA"/>
</dbReference>
<keyword evidence="2" id="KW-1185">Reference proteome</keyword>
<dbReference type="InterPro" id="IPR036188">
    <property type="entry name" value="FAD/NAD-bd_sf"/>
</dbReference>
<evidence type="ECO:0000313" key="2">
    <source>
        <dbReference type="Proteomes" id="UP000199421"/>
    </source>
</evidence>
<dbReference type="AlphaFoldDB" id="A0A1H7XS45"/>
<evidence type="ECO:0000313" key="1">
    <source>
        <dbReference type="EMBL" id="SEM36610.1"/>
    </source>
</evidence>
<sequence>MLKDKYDVVVVGSGPNGLAAAITMKMAGLDVLLLEGSDTIGGGLRSGELMLPGYTYDICSAIHPMAIQSPFFKSLPLKEHGLTYVKPPVLAAHPLDNGGAVGLYGSLLETARQFGKDAKTYEHLFDPLVKLWPEIVEDVLAPLHIPSSPLKMLKFGMKALKSAASTARSFKSEEMKALWAGMAAHSMLPLTHATTSAIALALSIAGHEGGWPIPIGGSQSIANALNSYFKSLGGEVLVNYYVDSMEKLPRYKAIIFDIGPKQLLKIAGQKFSSNYKKQLKSYRYGMGVFKMDWILDGPIPFASEICKKAGTVHIGNTFNEIAAGEEAVWKGKHPEKPFVLLAQQSLFDTSRTPDNRQVVWGYCHVPNGSTIDMSNAIEQQIERFAPGFRDRILMKQTINATDYERYNPNYVGGDINGGAMDIRQLFTRPALKWSPYSTSAKGIYICSSSTPPGGGVHGMCGYHAAQKALQEIFKGSVPSFQE</sequence>
<dbReference type="Pfam" id="PF13450">
    <property type="entry name" value="NAD_binding_8"/>
    <property type="match status" value="1"/>
</dbReference>
<reference evidence="2" key="1">
    <citation type="submission" date="2016-10" db="EMBL/GenBank/DDBJ databases">
        <authorList>
            <person name="Varghese N."/>
            <person name="Submissions S."/>
        </authorList>
    </citation>
    <scope>NUCLEOTIDE SEQUENCE [LARGE SCALE GENOMIC DNA]</scope>
    <source>
        <strain evidence="2">DSM 18733</strain>
    </source>
</reference>
<dbReference type="PRINTS" id="PR00411">
    <property type="entry name" value="PNDRDTASEI"/>
</dbReference>
<dbReference type="PANTHER" id="PTHR10668:SF105">
    <property type="entry name" value="DEHYDROGENASE-RELATED"/>
    <property type="match status" value="1"/>
</dbReference>
<dbReference type="RefSeq" id="WP_093330855.1">
    <property type="nucleotide sequence ID" value="NZ_FOAF01000011.1"/>
</dbReference>
<organism evidence="1 2">
    <name type="scientific">Olivibacter domesticus</name>
    <name type="common">Pseudosphingobacterium domesticum</name>
    <dbReference type="NCBI Taxonomy" id="407022"/>
    <lineage>
        <taxon>Bacteria</taxon>
        <taxon>Pseudomonadati</taxon>
        <taxon>Bacteroidota</taxon>
        <taxon>Sphingobacteriia</taxon>
        <taxon>Sphingobacteriales</taxon>
        <taxon>Sphingobacteriaceae</taxon>
        <taxon>Olivibacter</taxon>
    </lineage>
</organism>
<name>A0A1H7XS45_OLID1</name>
<dbReference type="PANTHER" id="PTHR10668">
    <property type="entry name" value="PHYTOENE DEHYDROGENASE"/>
    <property type="match status" value="1"/>
</dbReference>
<dbReference type="OrthoDB" id="833207at2"/>
<dbReference type="STRING" id="407022.SAMN05661044_04973"/>
<protein>
    <submittedName>
        <fullName evidence="1">Phytoene dehydrogenase-related protein</fullName>
    </submittedName>
</protein>
<gene>
    <name evidence="1" type="ORF">SAMN05661044_04973</name>
</gene>
<dbReference type="Gene3D" id="3.50.50.60">
    <property type="entry name" value="FAD/NAD(P)-binding domain"/>
    <property type="match status" value="1"/>
</dbReference>
<dbReference type="Proteomes" id="UP000199421">
    <property type="component" value="Unassembled WGS sequence"/>
</dbReference>
<dbReference type="SUPFAM" id="SSF51905">
    <property type="entry name" value="FAD/NAD(P)-binding domain"/>
    <property type="match status" value="1"/>
</dbReference>
<proteinExistence type="predicted"/>